<evidence type="ECO:0000313" key="4">
    <source>
        <dbReference type="Proteomes" id="UP000182961"/>
    </source>
</evidence>
<keyword evidence="4" id="KW-1185">Reference proteome</keyword>
<protein>
    <submittedName>
        <fullName evidence="3">Outer membrane protein beta-barrel domain-containing protein</fullName>
    </submittedName>
</protein>
<accession>A0A1I4V1E3</accession>
<sequence length="232" mass="26411">MRNFVLLFLLFLGTCAFAQDLSYDESKPKKKLDSLYREDQFYFGITYNTLTNTPKGYDKDKIAAGFTAGFLRDMPLNASRTVAIAAGLGLTHNNYNHNLKISGSGKNPDYNLLERGTYSANKLSTLTADFPIELRWRTSTFESTQFWRIYLGAKFSYMLYDRSLYEAGSDRIVIKNNNDLNRLGYGAHIGAGYNTFNVYVQYGLNSLFQKGQLAGEQLQMQNFNLGLIFYIL</sequence>
<dbReference type="EMBL" id="FOUT01000004">
    <property type="protein sequence ID" value="SFM95012.1"/>
    <property type="molecule type" value="Genomic_DNA"/>
</dbReference>
<keyword evidence="1" id="KW-0732">Signal</keyword>
<feature type="domain" description="Outer membrane protein beta-barrel" evidence="2">
    <location>
        <begin position="17"/>
        <end position="209"/>
    </location>
</feature>
<feature type="signal peptide" evidence="1">
    <location>
        <begin position="1"/>
        <end position="18"/>
    </location>
</feature>
<evidence type="ECO:0000259" key="2">
    <source>
        <dbReference type="Pfam" id="PF13568"/>
    </source>
</evidence>
<gene>
    <name evidence="3" type="ORF">SAMN05444143_10480</name>
</gene>
<dbReference type="RefSeq" id="WP_024979935.1">
    <property type="nucleotide sequence ID" value="NZ_CBCRUM010000003.1"/>
</dbReference>
<feature type="chain" id="PRO_5010340407" evidence="1">
    <location>
        <begin position="19"/>
        <end position="232"/>
    </location>
</feature>
<dbReference type="AlphaFoldDB" id="A0A1I4V1E3"/>
<dbReference type="Proteomes" id="UP000182961">
    <property type="component" value="Unassembled WGS sequence"/>
</dbReference>
<evidence type="ECO:0000256" key="1">
    <source>
        <dbReference type="SAM" id="SignalP"/>
    </source>
</evidence>
<proteinExistence type="predicted"/>
<dbReference type="Pfam" id="PF13568">
    <property type="entry name" value="OMP_b-brl_2"/>
    <property type="match status" value="1"/>
</dbReference>
<reference evidence="4" key="1">
    <citation type="submission" date="2016-10" db="EMBL/GenBank/DDBJ databases">
        <authorList>
            <person name="Varghese N."/>
            <person name="Submissions S."/>
        </authorList>
    </citation>
    <scope>NUCLEOTIDE SEQUENCE [LARGE SCALE GENOMIC DNA]</scope>
    <source>
        <strain evidence="4">DSM 4002</strain>
    </source>
</reference>
<evidence type="ECO:0000313" key="3">
    <source>
        <dbReference type="EMBL" id="SFM95012.1"/>
    </source>
</evidence>
<dbReference type="InterPro" id="IPR025665">
    <property type="entry name" value="Beta-barrel_OMP_2"/>
</dbReference>
<dbReference type="eggNOG" id="ENOG502ZCAE">
    <property type="taxonomic scope" value="Bacteria"/>
</dbReference>
<name>A0A1I4V1E3_9FLAO</name>
<organism evidence="3 4">
    <name type="scientific">Flavobacterium succinicans</name>
    <dbReference type="NCBI Taxonomy" id="29536"/>
    <lineage>
        <taxon>Bacteria</taxon>
        <taxon>Pseudomonadati</taxon>
        <taxon>Bacteroidota</taxon>
        <taxon>Flavobacteriia</taxon>
        <taxon>Flavobacteriales</taxon>
        <taxon>Flavobacteriaceae</taxon>
        <taxon>Flavobacterium</taxon>
    </lineage>
</organism>